<dbReference type="PANTHER" id="PTHR43065:SF46">
    <property type="entry name" value="C4-DICARBOXYLATE TRANSPORT SENSOR PROTEIN DCTB"/>
    <property type="match status" value="1"/>
</dbReference>
<organism evidence="12">
    <name type="scientific">Brucella pituitosa</name>
    <dbReference type="NCBI Taxonomy" id="571256"/>
    <lineage>
        <taxon>Bacteria</taxon>
        <taxon>Pseudomonadati</taxon>
        <taxon>Pseudomonadota</taxon>
        <taxon>Alphaproteobacteria</taxon>
        <taxon>Hyphomicrobiales</taxon>
        <taxon>Brucellaceae</taxon>
        <taxon>Brucella/Ochrobactrum group</taxon>
        <taxon>Brucella</taxon>
    </lineage>
</organism>
<keyword evidence="3" id="KW-0597">Phosphoprotein</keyword>
<keyword evidence="7" id="KW-0067">ATP-binding</keyword>
<dbReference type="PROSITE" id="PS50109">
    <property type="entry name" value="HIS_KIN"/>
    <property type="match status" value="1"/>
</dbReference>
<evidence type="ECO:0000256" key="1">
    <source>
        <dbReference type="ARBA" id="ARBA00000085"/>
    </source>
</evidence>
<evidence type="ECO:0000259" key="11">
    <source>
        <dbReference type="PROSITE" id="PS50109"/>
    </source>
</evidence>
<dbReference type="PRINTS" id="PR00344">
    <property type="entry name" value="BCTRLSENSOR"/>
</dbReference>
<keyword evidence="8" id="KW-0902">Two-component regulatory system</keyword>
<dbReference type="CDD" id="cd00082">
    <property type="entry name" value="HisKA"/>
    <property type="match status" value="1"/>
</dbReference>
<dbReference type="InterPro" id="IPR004358">
    <property type="entry name" value="Sig_transdc_His_kin-like_C"/>
</dbReference>
<evidence type="ECO:0000256" key="8">
    <source>
        <dbReference type="ARBA" id="ARBA00023012"/>
    </source>
</evidence>
<keyword evidence="10" id="KW-0472">Membrane</keyword>
<evidence type="ECO:0000256" key="10">
    <source>
        <dbReference type="SAM" id="Phobius"/>
    </source>
</evidence>
<dbReference type="AlphaFoldDB" id="A0A643EUQ1"/>
<feature type="domain" description="Histidine kinase" evidence="11">
    <location>
        <begin position="249"/>
        <end position="464"/>
    </location>
</feature>
<reference evidence="12" key="1">
    <citation type="submission" date="2019-09" db="EMBL/GenBank/DDBJ databases">
        <title>Draft genome sequences of 48 bacterial type strains from the CCUG.</title>
        <authorList>
            <person name="Tunovic T."/>
            <person name="Pineiro-Iglesias B."/>
            <person name="Unosson C."/>
            <person name="Inganas E."/>
            <person name="Ohlen M."/>
            <person name="Cardew S."/>
            <person name="Jensie-Markopoulos S."/>
            <person name="Salva-Serra F."/>
            <person name="Jaen-Luchoro D."/>
            <person name="Karlsson R."/>
            <person name="Svensson-Stadler L."/>
            <person name="Chun J."/>
            <person name="Moore E."/>
        </authorList>
    </citation>
    <scope>NUCLEOTIDE SEQUENCE</scope>
    <source>
        <strain evidence="12">CCUG 50899</strain>
    </source>
</reference>
<keyword evidence="5" id="KW-0547">Nucleotide-binding</keyword>
<dbReference type="InterPro" id="IPR036890">
    <property type="entry name" value="HATPase_C_sf"/>
</dbReference>
<evidence type="ECO:0000256" key="7">
    <source>
        <dbReference type="ARBA" id="ARBA00022840"/>
    </source>
</evidence>
<dbReference type="InterPro" id="IPR036097">
    <property type="entry name" value="HisK_dim/P_sf"/>
</dbReference>
<keyword evidence="9" id="KW-0175">Coiled coil</keyword>
<sequence length="469" mass="51750">MTTLASLALANKSMSAQLFSQVSDSIIRFYPRIKTIQEIEIMWRDASATAEVRQVLSTPGDAAPPNYNSLSREIFVQRAGEVKSYLSPFSTLEYLLAKKLKDTNPALALIMRVNPKQLIDLDELPAWANVRLSLDDAVIMEQEAVQQPSDWITSPRFSRMIDSQSQPLQLTMERPVSPADLVDVISLAMVSIISLVVLLLLGYSLQHRREVRRLKNSADMAEQRSIALARETRLAHAARVNSMGELASGIAHELAQPLTALMSQSRAAERLIEQSGIDNVLLKKAMAANVREARRAGDMLKRMRDYISNRPPEPIGVVVNSIIHDTVELLITDLEQRGITMHLALNPDLPVVMADPVELEQILYNLVRNAADSLQEASVAEGRITVTTTREGNHIVIGILDNGAGIAEDLRPRLFEPFFTTKETGMGLGLALCSTLVERIGGHIDAHNNKDGGACFIVKLPIQNKELST</sequence>
<dbReference type="Gene3D" id="3.30.565.10">
    <property type="entry name" value="Histidine kinase-like ATPase, C-terminal domain"/>
    <property type="match status" value="1"/>
</dbReference>
<evidence type="ECO:0000313" key="12">
    <source>
        <dbReference type="EMBL" id="KAB0567700.1"/>
    </source>
</evidence>
<feature type="coiled-coil region" evidence="9">
    <location>
        <begin position="204"/>
        <end position="231"/>
    </location>
</feature>
<dbReference type="GO" id="GO:0000155">
    <property type="term" value="F:phosphorelay sensor kinase activity"/>
    <property type="evidence" value="ECO:0007669"/>
    <property type="project" value="InterPro"/>
</dbReference>
<comment type="caution">
    <text evidence="12">The sequence shown here is derived from an EMBL/GenBank/DDBJ whole genome shotgun (WGS) entry which is preliminary data.</text>
</comment>
<dbReference type="SMART" id="SM00387">
    <property type="entry name" value="HATPase_c"/>
    <property type="match status" value="1"/>
</dbReference>
<gene>
    <name evidence="12" type="ORF">F7Q93_20065</name>
</gene>
<proteinExistence type="predicted"/>
<name>A0A643EUQ1_9HYPH</name>
<evidence type="ECO:0000256" key="2">
    <source>
        <dbReference type="ARBA" id="ARBA00012438"/>
    </source>
</evidence>
<dbReference type="EC" id="2.7.13.3" evidence="2"/>
<dbReference type="Pfam" id="PF02518">
    <property type="entry name" value="HATPase_c"/>
    <property type="match status" value="1"/>
</dbReference>
<dbReference type="EMBL" id="VZPE01000010">
    <property type="protein sequence ID" value="KAB0567700.1"/>
    <property type="molecule type" value="Genomic_DNA"/>
</dbReference>
<keyword evidence="6" id="KW-0418">Kinase</keyword>
<keyword evidence="10" id="KW-0812">Transmembrane</keyword>
<evidence type="ECO:0000256" key="3">
    <source>
        <dbReference type="ARBA" id="ARBA00022553"/>
    </source>
</evidence>
<evidence type="ECO:0000256" key="5">
    <source>
        <dbReference type="ARBA" id="ARBA00022741"/>
    </source>
</evidence>
<dbReference type="SUPFAM" id="SSF47384">
    <property type="entry name" value="Homodimeric domain of signal transducing histidine kinase"/>
    <property type="match status" value="1"/>
</dbReference>
<evidence type="ECO:0000256" key="4">
    <source>
        <dbReference type="ARBA" id="ARBA00022679"/>
    </source>
</evidence>
<keyword evidence="4" id="KW-0808">Transferase</keyword>
<evidence type="ECO:0000256" key="6">
    <source>
        <dbReference type="ARBA" id="ARBA00022777"/>
    </source>
</evidence>
<comment type="catalytic activity">
    <reaction evidence="1">
        <text>ATP + protein L-histidine = ADP + protein N-phospho-L-histidine.</text>
        <dbReference type="EC" id="2.7.13.3"/>
    </reaction>
</comment>
<dbReference type="SMART" id="SM00388">
    <property type="entry name" value="HisKA"/>
    <property type="match status" value="1"/>
</dbReference>
<dbReference type="SUPFAM" id="SSF55874">
    <property type="entry name" value="ATPase domain of HSP90 chaperone/DNA topoisomerase II/histidine kinase"/>
    <property type="match status" value="1"/>
</dbReference>
<dbReference type="Gene3D" id="1.10.287.130">
    <property type="match status" value="1"/>
</dbReference>
<dbReference type="PANTHER" id="PTHR43065">
    <property type="entry name" value="SENSOR HISTIDINE KINASE"/>
    <property type="match status" value="1"/>
</dbReference>
<feature type="transmembrane region" description="Helical" evidence="10">
    <location>
        <begin position="184"/>
        <end position="205"/>
    </location>
</feature>
<keyword evidence="10" id="KW-1133">Transmembrane helix</keyword>
<accession>A0A643EUQ1</accession>
<protein>
    <recommendedName>
        <fullName evidence="2">histidine kinase</fullName>
        <ecNumber evidence="2">2.7.13.3</ecNumber>
    </recommendedName>
</protein>
<dbReference type="GO" id="GO:0005524">
    <property type="term" value="F:ATP binding"/>
    <property type="evidence" value="ECO:0007669"/>
    <property type="project" value="UniProtKB-KW"/>
</dbReference>
<dbReference type="InterPro" id="IPR005467">
    <property type="entry name" value="His_kinase_dom"/>
</dbReference>
<evidence type="ECO:0000256" key="9">
    <source>
        <dbReference type="SAM" id="Coils"/>
    </source>
</evidence>
<dbReference type="InterPro" id="IPR003594">
    <property type="entry name" value="HATPase_dom"/>
</dbReference>
<dbReference type="InterPro" id="IPR003661">
    <property type="entry name" value="HisK_dim/P_dom"/>
</dbReference>